<feature type="non-terminal residue" evidence="2">
    <location>
        <position position="251"/>
    </location>
</feature>
<gene>
    <name evidence="2" type="ORF">AVDCRST_MAG68-441</name>
</gene>
<sequence length="251" mass="26850">DLEPGPRLRLGAGGRSRERDRGRGHTAHLPQPARAAEPGGRERDQHDGAPPRRRLGGPRVSRGAAQGPPPPGPALAHEPRRRYPGLAAADPPAGAELRLRRSLAADHGFGPPPGPAPPAALHRHAPACPTPPARPGGGDVLPASGGRLRRLLRRGNRDPDAQLAGLHGDPRRPRDERGEERPRRHDQRGLGAGLRHGRPGGVAVRGDHGDRGHRGRIRGRPCRSQAQAGLRSRDRGRHRLARRGVVFPGFV</sequence>
<proteinExistence type="predicted"/>
<organism evidence="2">
    <name type="scientific">uncultured Gemmatimonadota bacterium</name>
    <dbReference type="NCBI Taxonomy" id="203437"/>
    <lineage>
        <taxon>Bacteria</taxon>
        <taxon>Pseudomonadati</taxon>
        <taxon>Gemmatimonadota</taxon>
        <taxon>environmental samples</taxon>
    </lineage>
</organism>
<evidence type="ECO:0000313" key="2">
    <source>
        <dbReference type="EMBL" id="CAA9301006.1"/>
    </source>
</evidence>
<feature type="non-terminal residue" evidence="2">
    <location>
        <position position="1"/>
    </location>
</feature>
<accession>A0A6J4KAY3</accession>
<dbReference type="EMBL" id="CADCTW010000027">
    <property type="protein sequence ID" value="CAA9301006.1"/>
    <property type="molecule type" value="Genomic_DNA"/>
</dbReference>
<feature type="compositionally biased region" description="Basic and acidic residues" evidence="1">
    <location>
        <begin position="168"/>
        <end position="183"/>
    </location>
</feature>
<feature type="compositionally biased region" description="Low complexity" evidence="1">
    <location>
        <begin position="84"/>
        <end position="95"/>
    </location>
</feature>
<feature type="region of interest" description="Disordered" evidence="1">
    <location>
        <begin position="1"/>
        <end position="237"/>
    </location>
</feature>
<feature type="compositionally biased region" description="Basic and acidic residues" evidence="1">
    <location>
        <begin position="39"/>
        <end position="50"/>
    </location>
</feature>
<feature type="compositionally biased region" description="Low complexity" evidence="1">
    <location>
        <begin position="57"/>
        <end position="66"/>
    </location>
</feature>
<protein>
    <submittedName>
        <fullName evidence="2">Uncharacterized UPF0721 integral membrane protein</fullName>
    </submittedName>
</protein>
<reference evidence="2" key="1">
    <citation type="submission" date="2020-02" db="EMBL/GenBank/DDBJ databases">
        <authorList>
            <person name="Meier V. D."/>
        </authorList>
    </citation>
    <scope>NUCLEOTIDE SEQUENCE</scope>
    <source>
        <strain evidence="2">AVDCRST_MAG68</strain>
    </source>
</reference>
<evidence type="ECO:0000256" key="1">
    <source>
        <dbReference type="SAM" id="MobiDB-lite"/>
    </source>
</evidence>
<name>A0A6J4KAY3_9BACT</name>
<dbReference type="AlphaFoldDB" id="A0A6J4KAY3"/>